<dbReference type="EMBL" id="JAFIMR010000016">
    <property type="protein sequence ID" value="KAI1868985.1"/>
    <property type="molecule type" value="Genomic_DNA"/>
</dbReference>
<comment type="caution">
    <text evidence="9">The sequence shown here is derived from an EMBL/GenBank/DDBJ whole genome shotgun (WGS) entry which is preliminary data.</text>
</comment>
<evidence type="ECO:0000256" key="7">
    <source>
        <dbReference type="SAM" id="Phobius"/>
    </source>
</evidence>
<keyword evidence="3 7" id="KW-1133">Transmembrane helix</keyword>
<proteinExistence type="inferred from homology"/>
<accession>A0A9Q0ALM4</accession>
<comment type="similarity">
    <text evidence="5">Belongs to the SAT4 family.</text>
</comment>
<feature type="region of interest" description="Disordered" evidence="6">
    <location>
        <begin position="261"/>
        <end position="305"/>
    </location>
</feature>
<evidence type="ECO:0000256" key="2">
    <source>
        <dbReference type="ARBA" id="ARBA00022692"/>
    </source>
</evidence>
<evidence type="ECO:0000259" key="8">
    <source>
        <dbReference type="Pfam" id="PF20684"/>
    </source>
</evidence>
<comment type="subcellular location">
    <subcellularLocation>
        <location evidence="1">Membrane</location>
        <topology evidence="1">Multi-pass membrane protein</topology>
    </subcellularLocation>
</comment>
<dbReference type="InterPro" id="IPR052337">
    <property type="entry name" value="SAT4-like"/>
</dbReference>
<evidence type="ECO:0000256" key="3">
    <source>
        <dbReference type="ARBA" id="ARBA00022989"/>
    </source>
</evidence>
<feature type="transmembrane region" description="Helical" evidence="7">
    <location>
        <begin position="126"/>
        <end position="147"/>
    </location>
</feature>
<keyword evidence="4 7" id="KW-0472">Membrane</keyword>
<evidence type="ECO:0000313" key="10">
    <source>
        <dbReference type="Proteomes" id="UP000829685"/>
    </source>
</evidence>
<feature type="transmembrane region" description="Helical" evidence="7">
    <location>
        <begin position="93"/>
        <end position="114"/>
    </location>
</feature>
<dbReference type="InterPro" id="IPR049326">
    <property type="entry name" value="Rhodopsin_dom_fungi"/>
</dbReference>
<evidence type="ECO:0000256" key="5">
    <source>
        <dbReference type="ARBA" id="ARBA00038359"/>
    </source>
</evidence>
<dbReference type="AlphaFoldDB" id="A0A9Q0ALM4"/>
<feature type="domain" description="Rhodopsin" evidence="8">
    <location>
        <begin position="25"/>
        <end position="186"/>
    </location>
</feature>
<reference evidence="9" key="1">
    <citation type="submission" date="2021-03" db="EMBL/GenBank/DDBJ databases">
        <title>Revisited historic fungal species revealed as producer of novel bioactive compounds through whole genome sequencing and comparative genomics.</title>
        <authorList>
            <person name="Vignolle G.A."/>
            <person name="Hochenegger N."/>
            <person name="Mach R.L."/>
            <person name="Mach-Aigner A.R."/>
            <person name="Javad Rahimi M."/>
            <person name="Salim K.A."/>
            <person name="Chan C.M."/>
            <person name="Lim L.B.L."/>
            <person name="Cai F."/>
            <person name="Druzhinina I.S."/>
            <person name="U'Ren J.M."/>
            <person name="Derntl C."/>
        </authorList>
    </citation>
    <scope>NUCLEOTIDE SEQUENCE</scope>
    <source>
        <strain evidence="9">TUCIM 5799</strain>
    </source>
</reference>
<dbReference type="PANTHER" id="PTHR33048">
    <property type="entry name" value="PTH11-LIKE INTEGRAL MEMBRANE PROTEIN (AFU_ORTHOLOGUE AFUA_5G11245)"/>
    <property type="match status" value="1"/>
</dbReference>
<name>A0A9Q0ALM4_9PEZI</name>
<evidence type="ECO:0000313" key="9">
    <source>
        <dbReference type="EMBL" id="KAI1868985.1"/>
    </source>
</evidence>
<dbReference type="Pfam" id="PF20684">
    <property type="entry name" value="Fung_rhodopsin"/>
    <property type="match status" value="1"/>
</dbReference>
<keyword evidence="2 7" id="KW-0812">Transmembrane</keyword>
<gene>
    <name evidence="9" type="ORF">JX265_006964</name>
</gene>
<feature type="transmembrane region" description="Helical" evidence="7">
    <location>
        <begin position="6"/>
        <end position="29"/>
    </location>
</feature>
<keyword evidence="10" id="KW-1185">Reference proteome</keyword>
<evidence type="ECO:0000256" key="4">
    <source>
        <dbReference type="ARBA" id="ARBA00023136"/>
    </source>
</evidence>
<sequence length="318" mass="35305">MSDLKRPVVGLSISMPVIATFVVALRFFARTSKKLSLGADDYLALVALLFCYGLSATTLAGVFLGGLGGHLKLGPNFVPVDLKAFTIFSQTQWILQFICIPALGLTKLSVLFFYKRIFAPKPFQTMTWVMAGLVIAWNISFFFANLLDCLPFELNWRQQAGVSGKCIDIIQVFWAVSISNILLDVVAGIVRTVLSAQGVTSQSTDLDYTYSRSPSVYWLIVEANVGVISACLPTVQPLFPALKLDNIMSSMRKTLSWRSKSSTSLHSNDTHPNLVHREKHSDPYNSYTTVESSRGYSPPDHQRGVEVTREIQRTHDMV</sequence>
<evidence type="ECO:0000256" key="1">
    <source>
        <dbReference type="ARBA" id="ARBA00004141"/>
    </source>
</evidence>
<organism evidence="9 10">
    <name type="scientific">Neoarthrinium moseri</name>
    <dbReference type="NCBI Taxonomy" id="1658444"/>
    <lineage>
        <taxon>Eukaryota</taxon>
        <taxon>Fungi</taxon>
        <taxon>Dikarya</taxon>
        <taxon>Ascomycota</taxon>
        <taxon>Pezizomycotina</taxon>
        <taxon>Sordariomycetes</taxon>
        <taxon>Xylariomycetidae</taxon>
        <taxon>Amphisphaeriales</taxon>
        <taxon>Apiosporaceae</taxon>
        <taxon>Neoarthrinium</taxon>
    </lineage>
</organism>
<feature type="compositionally biased region" description="Polar residues" evidence="6">
    <location>
        <begin position="283"/>
        <end position="295"/>
    </location>
</feature>
<feature type="transmembrane region" description="Helical" evidence="7">
    <location>
        <begin position="41"/>
        <end position="67"/>
    </location>
</feature>
<dbReference type="GO" id="GO:0016020">
    <property type="term" value="C:membrane"/>
    <property type="evidence" value="ECO:0007669"/>
    <property type="project" value="UniProtKB-SubCell"/>
</dbReference>
<dbReference type="Proteomes" id="UP000829685">
    <property type="component" value="Unassembled WGS sequence"/>
</dbReference>
<protein>
    <recommendedName>
        <fullName evidence="8">Rhodopsin domain-containing protein</fullName>
    </recommendedName>
</protein>
<evidence type="ECO:0000256" key="6">
    <source>
        <dbReference type="SAM" id="MobiDB-lite"/>
    </source>
</evidence>
<feature type="compositionally biased region" description="Polar residues" evidence="6">
    <location>
        <begin position="261"/>
        <end position="271"/>
    </location>
</feature>
<dbReference type="PANTHER" id="PTHR33048:SF157">
    <property type="entry name" value="INTEGRAL MEMBRANE PROTEIN"/>
    <property type="match status" value="1"/>
</dbReference>